<feature type="domain" description="Tetrahydrofolate dehydrogenase/cyclohydrolase NAD(P)-binding" evidence="2">
    <location>
        <begin position="52"/>
        <end position="185"/>
    </location>
</feature>
<dbReference type="InterPro" id="IPR000672">
    <property type="entry name" value="THF_DH/CycHdrlase"/>
</dbReference>
<dbReference type="Gene3D" id="3.40.50.10860">
    <property type="entry name" value="Leucine Dehydrogenase, chain A, domain 1"/>
    <property type="match status" value="1"/>
</dbReference>
<dbReference type="InterPro" id="IPR036291">
    <property type="entry name" value="NAD(P)-bd_dom_sf"/>
</dbReference>
<dbReference type="InterPro" id="IPR020631">
    <property type="entry name" value="THF_DH/CycHdrlase_NAD-bd_dom"/>
</dbReference>
<dbReference type="GO" id="GO:0035999">
    <property type="term" value="P:tetrahydrofolate interconversion"/>
    <property type="evidence" value="ECO:0007669"/>
    <property type="project" value="TreeGrafter"/>
</dbReference>
<evidence type="ECO:0000259" key="2">
    <source>
        <dbReference type="Pfam" id="PF02882"/>
    </source>
</evidence>
<sequence length="188" mass="19326">MQKAVETADSVIVQLPFPSHIDIDGVLAAVPPSHDADALNPETTAVLSPVVAACKEILKRNEVAIAEKHVTIIGSGRLVGKPAAKWFADMGAAISVVTKDTADLPYYTMHADIIVSGAGVANLITPEMVPEGVIILDAGTSEDGGELRGDASPACSEKASLFTPVPGGIGPVTVALLLRNVVTLALTK</sequence>
<dbReference type="AlphaFoldDB" id="A0A2H0UE61"/>
<evidence type="ECO:0000313" key="4">
    <source>
        <dbReference type="Proteomes" id="UP000229344"/>
    </source>
</evidence>
<evidence type="ECO:0000256" key="1">
    <source>
        <dbReference type="ARBA" id="ARBA00012776"/>
    </source>
</evidence>
<name>A0A2H0UE61_9BACT</name>
<dbReference type="GO" id="GO:0004488">
    <property type="term" value="F:methylenetetrahydrofolate dehydrogenase (NADP+) activity"/>
    <property type="evidence" value="ECO:0007669"/>
    <property type="project" value="InterPro"/>
</dbReference>
<gene>
    <name evidence="3" type="ORF">COU16_01390</name>
</gene>
<dbReference type="EMBL" id="PFBI01000005">
    <property type="protein sequence ID" value="PIR84681.1"/>
    <property type="molecule type" value="Genomic_DNA"/>
</dbReference>
<protein>
    <recommendedName>
        <fullName evidence="1">methenyltetrahydrofolate cyclohydrolase</fullName>
        <ecNumber evidence="1">3.5.4.9</ecNumber>
    </recommendedName>
</protein>
<dbReference type="Gene3D" id="3.40.50.720">
    <property type="entry name" value="NAD(P)-binding Rossmann-like Domain"/>
    <property type="match status" value="1"/>
</dbReference>
<dbReference type="PANTHER" id="PTHR48099">
    <property type="entry name" value="C-1-TETRAHYDROFOLATE SYNTHASE, CYTOPLASMIC-RELATED"/>
    <property type="match status" value="1"/>
</dbReference>
<dbReference type="EC" id="3.5.4.9" evidence="1"/>
<evidence type="ECO:0000313" key="3">
    <source>
        <dbReference type="EMBL" id="PIR84681.1"/>
    </source>
</evidence>
<dbReference type="SUPFAM" id="SSF51735">
    <property type="entry name" value="NAD(P)-binding Rossmann-fold domains"/>
    <property type="match status" value="1"/>
</dbReference>
<organism evidence="3 4">
    <name type="scientific">Candidatus Kaiserbacteria bacterium CG10_big_fil_rev_8_21_14_0_10_47_16</name>
    <dbReference type="NCBI Taxonomy" id="1974608"/>
    <lineage>
        <taxon>Bacteria</taxon>
        <taxon>Candidatus Kaiseribacteriota</taxon>
    </lineage>
</organism>
<proteinExistence type="predicted"/>
<dbReference type="PANTHER" id="PTHR48099:SF5">
    <property type="entry name" value="C-1-TETRAHYDROFOLATE SYNTHASE, CYTOPLASMIC"/>
    <property type="match status" value="1"/>
</dbReference>
<accession>A0A2H0UE61</accession>
<dbReference type="PRINTS" id="PR00085">
    <property type="entry name" value="THFDHDRGNASE"/>
</dbReference>
<dbReference type="Proteomes" id="UP000229344">
    <property type="component" value="Unassembled WGS sequence"/>
</dbReference>
<reference evidence="4" key="1">
    <citation type="submission" date="2017-09" db="EMBL/GenBank/DDBJ databases">
        <title>Depth-based differentiation of microbial function through sediment-hosted aquifers and enrichment of novel symbionts in the deep terrestrial subsurface.</title>
        <authorList>
            <person name="Probst A.J."/>
            <person name="Ladd B."/>
            <person name="Jarett J.K."/>
            <person name="Geller-Mcgrath D.E."/>
            <person name="Sieber C.M.K."/>
            <person name="Emerson J.B."/>
            <person name="Anantharaman K."/>
            <person name="Thomas B.C."/>
            <person name="Malmstrom R."/>
            <person name="Stieglmeier M."/>
            <person name="Klingl A."/>
            <person name="Woyke T."/>
            <person name="Ryan C.M."/>
            <person name="Banfield J.F."/>
        </authorList>
    </citation>
    <scope>NUCLEOTIDE SEQUENCE [LARGE SCALE GENOMIC DNA]</scope>
</reference>
<comment type="caution">
    <text evidence="3">The sequence shown here is derived from an EMBL/GenBank/DDBJ whole genome shotgun (WGS) entry which is preliminary data.</text>
</comment>
<dbReference type="GO" id="GO:0004477">
    <property type="term" value="F:methenyltetrahydrofolate cyclohydrolase activity"/>
    <property type="evidence" value="ECO:0007669"/>
    <property type="project" value="UniProtKB-EC"/>
</dbReference>
<dbReference type="Pfam" id="PF02882">
    <property type="entry name" value="THF_DHG_CYH_C"/>
    <property type="match status" value="1"/>
</dbReference>
<dbReference type="GO" id="GO:0005829">
    <property type="term" value="C:cytosol"/>
    <property type="evidence" value="ECO:0007669"/>
    <property type="project" value="TreeGrafter"/>
</dbReference>